<organism evidence="1 2">
    <name type="scientific">Tritrichomonas musculus</name>
    <dbReference type="NCBI Taxonomy" id="1915356"/>
    <lineage>
        <taxon>Eukaryota</taxon>
        <taxon>Metamonada</taxon>
        <taxon>Parabasalia</taxon>
        <taxon>Tritrichomonadida</taxon>
        <taxon>Tritrichomonadidae</taxon>
        <taxon>Tritrichomonas</taxon>
    </lineage>
</organism>
<keyword evidence="2" id="KW-1185">Reference proteome</keyword>
<gene>
    <name evidence="1" type="ORF">M9Y10_034444</name>
</gene>
<evidence type="ECO:0000313" key="2">
    <source>
        <dbReference type="Proteomes" id="UP001470230"/>
    </source>
</evidence>
<proteinExistence type="predicted"/>
<reference evidence="1 2" key="1">
    <citation type="submission" date="2024-04" db="EMBL/GenBank/DDBJ databases">
        <title>Tritrichomonas musculus Genome.</title>
        <authorList>
            <person name="Alves-Ferreira E."/>
            <person name="Grigg M."/>
            <person name="Lorenzi H."/>
            <person name="Galac M."/>
        </authorList>
    </citation>
    <scope>NUCLEOTIDE SEQUENCE [LARGE SCALE GENOMIC DNA]</scope>
    <source>
        <strain evidence="1 2">EAF2021</strain>
    </source>
</reference>
<accession>A0ABR2KF04</accession>
<name>A0ABR2KF04_9EUKA</name>
<protein>
    <submittedName>
        <fullName evidence="1">Uncharacterized protein</fullName>
    </submittedName>
</protein>
<comment type="caution">
    <text evidence="1">The sequence shown here is derived from an EMBL/GenBank/DDBJ whole genome shotgun (WGS) entry which is preliminary data.</text>
</comment>
<evidence type="ECO:0000313" key="1">
    <source>
        <dbReference type="EMBL" id="KAK8889691.1"/>
    </source>
</evidence>
<sequence length="264" mass="29985">MSQQEGLPKDRKLRKYSCWLQLVGKKGIYIPSKHLRRITDEIHLRIPRLKIGRNTVNGYRKKEGYVRFLQENWGEVKEIALAVELKEEDVGQGPIAKERKENFIQLQKAIAVQAQSSSYNPTLLQQAQQTQLQHPPLLPPPPVPIPAAQRELSQDHLMSSNFAAQTKLSPYQQLPLPLQLPPPPDPVPNPIPVPAPAPQMEFSQDLTVQTAVVGNIKTLQAVQETQSPLDFSFSLSDTKIDELSRKYNPFENFQFDSSLFDNFF</sequence>
<dbReference type="EMBL" id="JAPFFF010000005">
    <property type="protein sequence ID" value="KAK8889691.1"/>
    <property type="molecule type" value="Genomic_DNA"/>
</dbReference>
<dbReference type="Proteomes" id="UP001470230">
    <property type="component" value="Unassembled WGS sequence"/>
</dbReference>